<dbReference type="EMBL" id="JABELX010000013">
    <property type="protein sequence ID" value="NNH74256.1"/>
    <property type="molecule type" value="Genomic_DNA"/>
</dbReference>
<dbReference type="GO" id="GO:0004721">
    <property type="term" value="F:phosphoprotein phosphatase activity"/>
    <property type="evidence" value="ECO:0007669"/>
    <property type="project" value="InterPro"/>
</dbReference>
<evidence type="ECO:0000313" key="2">
    <source>
        <dbReference type="Proteomes" id="UP000586827"/>
    </source>
</evidence>
<sequence>MGSAHRSAAGPGPIMYHCTSGKDRTGVTTAILMGLLGVSRADIMADFLLSNDRLAASNNATLDYLISHGLITDRTLLEPIMGVQADFLDSFFGQVRKSYGIIEQFVIRGLGVDAATVAKPQNKLLQQTRRYADNPDPAGWRLTG</sequence>
<keyword evidence="2" id="KW-1185">Reference proteome</keyword>
<accession>A0A849C8V1</accession>
<proteinExistence type="predicted"/>
<gene>
    <name evidence="1" type="ORF">HLB23_31135</name>
</gene>
<dbReference type="SUPFAM" id="SSF52799">
    <property type="entry name" value="(Phosphotyrosine protein) phosphatases II"/>
    <property type="match status" value="1"/>
</dbReference>
<dbReference type="InterPro" id="IPR029021">
    <property type="entry name" value="Prot-tyrosine_phosphatase-like"/>
</dbReference>
<dbReference type="AlphaFoldDB" id="A0A849C8V1"/>
<organism evidence="1 2">
    <name type="scientific">Nocardia uniformis</name>
    <dbReference type="NCBI Taxonomy" id="53432"/>
    <lineage>
        <taxon>Bacteria</taxon>
        <taxon>Bacillati</taxon>
        <taxon>Actinomycetota</taxon>
        <taxon>Actinomycetes</taxon>
        <taxon>Mycobacteriales</taxon>
        <taxon>Nocardiaceae</taxon>
        <taxon>Nocardia</taxon>
    </lineage>
</organism>
<dbReference type="Gene3D" id="3.90.190.10">
    <property type="entry name" value="Protein tyrosine phosphatase superfamily"/>
    <property type="match status" value="1"/>
</dbReference>
<dbReference type="Proteomes" id="UP000586827">
    <property type="component" value="Unassembled WGS sequence"/>
</dbReference>
<comment type="caution">
    <text evidence="1">The sequence shown here is derived from an EMBL/GenBank/DDBJ whole genome shotgun (WGS) entry which is preliminary data.</text>
</comment>
<name>A0A849C8V1_9NOCA</name>
<evidence type="ECO:0000313" key="1">
    <source>
        <dbReference type="EMBL" id="NNH74256.1"/>
    </source>
</evidence>
<reference evidence="1 2" key="1">
    <citation type="submission" date="2020-05" db="EMBL/GenBank/DDBJ databases">
        <title>MicrobeNet Type strains.</title>
        <authorList>
            <person name="Nicholson A.C."/>
        </authorList>
    </citation>
    <scope>NUCLEOTIDE SEQUENCE [LARGE SCALE GENOMIC DNA]</scope>
    <source>
        <strain evidence="1 2">JCM 3224</strain>
    </source>
</reference>
<protein>
    <submittedName>
        <fullName evidence="1">Tyrosine-protein phosphatase</fullName>
    </submittedName>
</protein>
<dbReference type="RefSeq" id="WP_084521691.1">
    <property type="nucleotide sequence ID" value="NZ_JABELX010000013.1"/>
</dbReference>
<dbReference type="InterPro" id="IPR026893">
    <property type="entry name" value="Tyr/Ser_Pase_IphP-type"/>
</dbReference>
<dbReference type="Pfam" id="PF13350">
    <property type="entry name" value="Y_phosphatase3"/>
    <property type="match status" value="1"/>
</dbReference>